<dbReference type="Proteomes" id="UP000241690">
    <property type="component" value="Unassembled WGS sequence"/>
</dbReference>
<organism evidence="2 3">
    <name type="scientific">Trichoderma harzianum CBS 226.95</name>
    <dbReference type="NCBI Taxonomy" id="983964"/>
    <lineage>
        <taxon>Eukaryota</taxon>
        <taxon>Fungi</taxon>
        <taxon>Dikarya</taxon>
        <taxon>Ascomycota</taxon>
        <taxon>Pezizomycotina</taxon>
        <taxon>Sordariomycetes</taxon>
        <taxon>Hypocreomycetidae</taxon>
        <taxon>Hypocreales</taxon>
        <taxon>Hypocreaceae</taxon>
        <taxon>Trichoderma</taxon>
    </lineage>
</organism>
<reference evidence="2 3" key="1">
    <citation type="submission" date="2016-07" db="EMBL/GenBank/DDBJ databases">
        <title>Multiple horizontal gene transfer events from other fungi enriched the ability of initially mycotrophic Trichoderma (Ascomycota) to feed on dead plant biomass.</title>
        <authorList>
            <consortium name="DOE Joint Genome Institute"/>
            <person name="Aerts A."/>
            <person name="Atanasova L."/>
            <person name="Chenthamara K."/>
            <person name="Zhang J."/>
            <person name="Grujic M."/>
            <person name="Henrissat B."/>
            <person name="Kuo A."/>
            <person name="Salamov A."/>
            <person name="Lipzen A."/>
            <person name="Labutti K."/>
            <person name="Barry K."/>
            <person name="Miao Y."/>
            <person name="Rahimi M.J."/>
            <person name="Shen Q."/>
            <person name="Grigoriev I.V."/>
            <person name="Kubicek C.P."/>
            <person name="Druzhinina I.S."/>
        </authorList>
    </citation>
    <scope>NUCLEOTIDE SEQUENCE [LARGE SCALE GENOMIC DNA]</scope>
    <source>
        <strain evidence="2 3">CBS 226.95</strain>
    </source>
</reference>
<name>A0A2T4AIV2_TRIHA</name>
<dbReference type="RefSeq" id="XP_024776515.1">
    <property type="nucleotide sequence ID" value="XM_024917101.1"/>
</dbReference>
<dbReference type="AlphaFoldDB" id="A0A2T4AIV2"/>
<evidence type="ECO:0000256" key="1">
    <source>
        <dbReference type="SAM" id="MobiDB-lite"/>
    </source>
</evidence>
<proteinExistence type="predicted"/>
<evidence type="ECO:0000313" key="3">
    <source>
        <dbReference type="Proteomes" id="UP000241690"/>
    </source>
</evidence>
<protein>
    <submittedName>
        <fullName evidence="2">Uncharacterized protein</fullName>
    </submittedName>
</protein>
<dbReference type="STRING" id="983964.A0A2T4AIV2"/>
<gene>
    <name evidence="2" type="ORF">M431DRAFT_493309</name>
</gene>
<keyword evidence="3" id="KW-1185">Reference proteome</keyword>
<feature type="compositionally biased region" description="Polar residues" evidence="1">
    <location>
        <begin position="8"/>
        <end position="22"/>
    </location>
</feature>
<evidence type="ECO:0000313" key="2">
    <source>
        <dbReference type="EMBL" id="PTB56838.1"/>
    </source>
</evidence>
<feature type="compositionally biased region" description="Basic residues" evidence="1">
    <location>
        <begin position="208"/>
        <end position="217"/>
    </location>
</feature>
<sequence length="217" mass="23257">MAPKAAASATTPDSGAGSSSKPAGTWDNIALLNDLLVAFYQVGNQAGNFNTQTNEAVVAFMTAQGHVTSWSAIRPSGNASTSGNKPTRGWDAAAHEALLLCVIDEVKGGKAFLTEVTRKMQARGYSYSYDAINQHVQKLRKNRDTTALTGPTDSGAGSAKTPTPRKSATPRKRRTPKKEMITDEDDDMNLKLEEAIEDEEMRSPSIRPSKRAKSVAS</sequence>
<feature type="region of interest" description="Disordered" evidence="1">
    <location>
        <begin position="143"/>
        <end position="217"/>
    </location>
</feature>
<feature type="region of interest" description="Disordered" evidence="1">
    <location>
        <begin position="1"/>
        <end position="22"/>
    </location>
</feature>
<dbReference type="EMBL" id="KZ679678">
    <property type="protein sequence ID" value="PTB56838.1"/>
    <property type="molecule type" value="Genomic_DNA"/>
</dbReference>
<accession>A0A2T4AIV2</accession>
<dbReference type="GeneID" id="36625670"/>